<evidence type="ECO:0000313" key="2">
    <source>
        <dbReference type="Proteomes" id="UP000663832"/>
    </source>
</evidence>
<proteinExistence type="predicted"/>
<accession>A0A813XNA6</accession>
<name>A0A813XNA6_9BILA</name>
<keyword evidence="2" id="KW-1185">Reference proteome</keyword>
<dbReference type="OrthoDB" id="10015540at2759"/>
<reference evidence="1" key="1">
    <citation type="submission" date="2021-02" db="EMBL/GenBank/DDBJ databases">
        <authorList>
            <person name="Nowell W R."/>
        </authorList>
    </citation>
    <scope>NUCLEOTIDE SEQUENCE</scope>
</reference>
<dbReference type="Proteomes" id="UP000663832">
    <property type="component" value="Unassembled WGS sequence"/>
</dbReference>
<gene>
    <name evidence="1" type="ORF">QVE165_LOCUS8294</name>
</gene>
<sequence>MSCPHHEFFDLYCCLSDEFLISNPQLQTSSYYKQKIYRNTNALESSLLSSRRSKYKSKHLLRPYKLLKDDIHTFEKTMKNKIMSIESSDHEVEFYMEKKPTVTVKHHQHTSQMADGDKKNTFHQYQQQRFTDSQEHSIDMIHKDIIRPIPRKPLLVNDSLKRSFITRSTLPLNRTSTWRKLQANITASQFDHIQQFQQEQYSRSSVPCPIMLSPLNKLSEITKLMSNTSDTSISSTSLLIDSSANLSDTNSLVMNSRKTIQPSKISSIENIITENKINHSSHILIENSINISLQNSSNESPIHKNEDIEEFKPVTETISPIQVPSILLNDILLSSFMPNIDNNKTSFILVGDTADLIEHLVIDQIPTTSSIESKCISEENDQLKKVPLLSESIEELCFLIRKLLQYELAEQNITSLQVTITNQLAILLTYLASSNNEKIISELLKKNTVEKMTSINETDFTLQQPIVLSTGTQTNMQSETMLESSKIKQKTTIDTSSHTDLISTSVTLNLSGHRLNHTLSDTFIYHIHHHQQYSPSNHKLISYSETTIHSLMHRFHQQCSTKKEETKRLLKCIGQKFQHYIELESSNTCLEASTEFTPDFLLTTINTLKYDENDQTEQFGIDIDKQDYQTDTLTFNSSEKDNHDQYPFTLIRTYQSINKSQIEEDNSLFLNNSTSVSCDDDFISPVINRLNNKTYCCQLLEPFRNLNQWQIPILPKKSKSIDLIYEKQMAKINCKHLRTRSNLNNRINISGKRVLIKSNSLSLSIQGQEQLKKSSVLNYNNNYHQYSKSSTSNDSLYTLDSDTLDKNSPDLYRRSSDNIQLLTNFSESDESNLHSSHPNLYQKYNKSIETTCLPTTVSSDLSEINDKLNSNIILAENLLDMLDSLNNPAKNSLTMNSDVLHMYIRQFLIQFDASIRLARNKRKKKRKVIH</sequence>
<dbReference type="EMBL" id="CAJNOM010000037">
    <property type="protein sequence ID" value="CAF0878737.1"/>
    <property type="molecule type" value="Genomic_DNA"/>
</dbReference>
<protein>
    <submittedName>
        <fullName evidence="1">Uncharacterized protein</fullName>
    </submittedName>
</protein>
<evidence type="ECO:0000313" key="1">
    <source>
        <dbReference type="EMBL" id="CAF0878737.1"/>
    </source>
</evidence>
<organism evidence="1 2">
    <name type="scientific">Adineta steineri</name>
    <dbReference type="NCBI Taxonomy" id="433720"/>
    <lineage>
        <taxon>Eukaryota</taxon>
        <taxon>Metazoa</taxon>
        <taxon>Spiralia</taxon>
        <taxon>Gnathifera</taxon>
        <taxon>Rotifera</taxon>
        <taxon>Eurotatoria</taxon>
        <taxon>Bdelloidea</taxon>
        <taxon>Adinetida</taxon>
        <taxon>Adinetidae</taxon>
        <taxon>Adineta</taxon>
    </lineage>
</organism>
<comment type="caution">
    <text evidence="1">The sequence shown here is derived from an EMBL/GenBank/DDBJ whole genome shotgun (WGS) entry which is preliminary data.</text>
</comment>
<dbReference type="AlphaFoldDB" id="A0A813XNA6"/>